<accession>A0A0R2EZI3</accession>
<dbReference type="PATRIC" id="fig|1423804.4.peg.1012"/>
<evidence type="ECO:0000259" key="6">
    <source>
        <dbReference type="PROSITE" id="PS51198"/>
    </source>
</evidence>
<evidence type="ECO:0000256" key="3">
    <source>
        <dbReference type="ARBA" id="ARBA00022806"/>
    </source>
</evidence>
<dbReference type="InterPro" id="IPR027417">
    <property type="entry name" value="P-loop_NTPase"/>
</dbReference>
<evidence type="ECO:0000256" key="1">
    <source>
        <dbReference type="ARBA" id="ARBA00022741"/>
    </source>
</evidence>
<keyword evidence="8" id="KW-1185">Reference proteome</keyword>
<dbReference type="InterPro" id="IPR014016">
    <property type="entry name" value="UvrD-like_ATP-bd"/>
</dbReference>
<keyword evidence="3 5" id="KW-0347">Helicase</keyword>
<keyword evidence="1 5" id="KW-0547">Nucleotide-binding</keyword>
<dbReference type="AlphaFoldDB" id="A0A0R2EZI3"/>
<feature type="domain" description="UvrD-like helicase ATP-binding" evidence="6">
    <location>
        <begin position="202"/>
        <end position="467"/>
    </location>
</feature>
<dbReference type="OrthoDB" id="9787585at2"/>
<dbReference type="Pfam" id="PF13245">
    <property type="entry name" value="AAA_19"/>
    <property type="match status" value="1"/>
</dbReference>
<keyword evidence="4 5" id="KW-0067">ATP-binding</keyword>
<evidence type="ECO:0000313" key="7">
    <source>
        <dbReference type="EMBL" id="KRN21760.1"/>
    </source>
</evidence>
<evidence type="ECO:0000256" key="4">
    <source>
        <dbReference type="ARBA" id="ARBA00022840"/>
    </source>
</evidence>
<dbReference type="PANTHER" id="PTHR11070">
    <property type="entry name" value="UVRD / RECB / PCRA DNA HELICASE FAMILY MEMBER"/>
    <property type="match status" value="1"/>
</dbReference>
<dbReference type="Gene3D" id="3.40.50.300">
    <property type="entry name" value="P-loop containing nucleotide triphosphate hydrolases"/>
    <property type="match status" value="2"/>
</dbReference>
<dbReference type="GO" id="GO:0043138">
    <property type="term" value="F:3'-5' DNA helicase activity"/>
    <property type="evidence" value="ECO:0007669"/>
    <property type="project" value="TreeGrafter"/>
</dbReference>
<sequence>MDEQTRLTRTYNYLGTEITRLTTVIQDLEEAAKQTKIDLAHDTRLNLNSYTDTLDTFANIESGNRQIDTLNAKVDIAHSNRDKATLLQPQAYFARVDLAFPDEAPEAFYIGKVGYLDSDGDNLIYDWRTPVADTYYANQQGATSYLAHGCEIHVDLSLRRQLVVDHDHLTAYFDNQGALNDPVLLNILAADHAGGLQDITTTIQTEQNDIIRNTTADVLIVDGVAGSGKTSVLLQRIAYLRYIYREQWTAADFLLLTPSPVFAQYIKDVLPALGETNPMATTLDHFLAQLGHYFGLTITSTSQRNHRLTELDHALDQVDFNLSVPGYAQTPTDQSVRQRLRLVWRKLVATDQQPEAFNDWLDWEQLQVDLGLPTPLTDYQQLYLLLQMTNYHQDAVKALFVDEAQDYTADQLLFIRQLFNHAHITLVGDHNQVLSTTGNDYAQLASFFDAPKRVVTRLRLLTSYRATGAITRYFGQFGQTHNASLIKPVQPDGATPVTLPGLSTTDLIDQLTSYRAQGGSVAIITPTTTEAQALYDHLTSQNFTDCTLVTDASRTVTEATVQCLPLKIAKGLEFDHVLLSHFNAPEYQVPIYGDHRRYVAASRATQTLLVVEAQL</sequence>
<keyword evidence="2 5" id="KW-0378">Hydrolase</keyword>
<evidence type="ECO:0000256" key="5">
    <source>
        <dbReference type="PROSITE-ProRule" id="PRU00560"/>
    </source>
</evidence>
<dbReference type="InterPro" id="IPR000212">
    <property type="entry name" value="DNA_helicase_UvrD/REP"/>
</dbReference>
<dbReference type="SUPFAM" id="SSF52540">
    <property type="entry name" value="P-loop containing nucleoside triphosphate hydrolases"/>
    <property type="match status" value="1"/>
</dbReference>
<dbReference type="RefSeq" id="WP_054733255.1">
    <property type="nucleotide sequence ID" value="NZ_AYZM01000105.1"/>
</dbReference>
<reference evidence="7" key="1">
    <citation type="journal article" date="2015" name="Genome Announc.">
        <title>Expanding the biotechnology potential of lactobacilli through comparative genomics of 213 strains and associated genera.</title>
        <authorList>
            <person name="Sun Z."/>
            <person name="Harris H.M."/>
            <person name="McCann A."/>
            <person name="Guo C."/>
            <person name="Argimon S."/>
            <person name="Zhang W."/>
            <person name="Yang X."/>
            <person name="Jeffery I.B."/>
            <person name="Cooney J.C."/>
            <person name="Kagawa T.F."/>
            <person name="Liu W."/>
            <person name="Song Y."/>
            <person name="Salvetti E."/>
            <person name="Wrobel A."/>
            <person name="Rasinkangas P."/>
            <person name="Parkhill J."/>
            <person name="Rea M.C."/>
            <person name="O'Sullivan O."/>
            <person name="Ritari J."/>
            <person name="Douillard F.P."/>
            <person name="Paul Ross R."/>
            <person name="Yang R."/>
            <person name="Briner A.E."/>
            <person name="Felis G.E."/>
            <person name="de Vos W.M."/>
            <person name="Barrangou R."/>
            <person name="Klaenhammer T.R."/>
            <person name="Caufield P.W."/>
            <person name="Cui Y."/>
            <person name="Zhang H."/>
            <person name="O'Toole P.W."/>
        </authorList>
    </citation>
    <scope>NUCLEOTIDE SEQUENCE [LARGE SCALE GENOMIC DNA]</scope>
    <source>
        <strain evidence="7">DSM 23365</strain>
    </source>
</reference>
<feature type="binding site" evidence="5">
    <location>
        <begin position="223"/>
        <end position="230"/>
    </location>
    <ligand>
        <name>ATP</name>
        <dbReference type="ChEBI" id="CHEBI:30616"/>
    </ligand>
</feature>
<proteinExistence type="predicted"/>
<dbReference type="GO" id="GO:0003677">
    <property type="term" value="F:DNA binding"/>
    <property type="evidence" value="ECO:0007669"/>
    <property type="project" value="InterPro"/>
</dbReference>
<dbReference type="EMBL" id="AYZM01000105">
    <property type="protein sequence ID" value="KRN21760.1"/>
    <property type="molecule type" value="Genomic_DNA"/>
</dbReference>
<dbReference type="PROSITE" id="PS51198">
    <property type="entry name" value="UVRD_HELICASE_ATP_BIND"/>
    <property type="match status" value="1"/>
</dbReference>
<dbReference type="GO" id="GO:0005524">
    <property type="term" value="F:ATP binding"/>
    <property type="evidence" value="ECO:0007669"/>
    <property type="project" value="UniProtKB-UniRule"/>
</dbReference>
<evidence type="ECO:0000256" key="2">
    <source>
        <dbReference type="ARBA" id="ARBA00022801"/>
    </source>
</evidence>
<dbReference type="GO" id="GO:0000725">
    <property type="term" value="P:recombinational repair"/>
    <property type="evidence" value="ECO:0007669"/>
    <property type="project" value="TreeGrafter"/>
</dbReference>
<comment type="caution">
    <text evidence="7">The sequence shown here is derived from an EMBL/GenBank/DDBJ whole genome shotgun (WGS) entry which is preliminary data.</text>
</comment>
<protein>
    <submittedName>
        <fullName evidence="7">Superfamily I DNA and RNA helicase-like protein</fullName>
    </submittedName>
</protein>
<dbReference type="PANTHER" id="PTHR11070:SF17">
    <property type="entry name" value="DNA HELICASE IV"/>
    <property type="match status" value="1"/>
</dbReference>
<name>A0A0R2EZI3_9LACO</name>
<dbReference type="GO" id="GO:0005829">
    <property type="term" value="C:cytosol"/>
    <property type="evidence" value="ECO:0007669"/>
    <property type="project" value="TreeGrafter"/>
</dbReference>
<dbReference type="STRING" id="1423804.FD14_GL000943"/>
<gene>
    <name evidence="7" type="ORF">FD14_GL000943</name>
</gene>
<dbReference type="Proteomes" id="UP000051442">
    <property type="component" value="Unassembled WGS sequence"/>
</dbReference>
<organism evidence="7 8">
    <name type="scientific">Secundilactobacillus similis DSM 23365 = JCM 2765</name>
    <dbReference type="NCBI Taxonomy" id="1423804"/>
    <lineage>
        <taxon>Bacteria</taxon>
        <taxon>Bacillati</taxon>
        <taxon>Bacillota</taxon>
        <taxon>Bacilli</taxon>
        <taxon>Lactobacillales</taxon>
        <taxon>Lactobacillaceae</taxon>
        <taxon>Secundilactobacillus</taxon>
    </lineage>
</organism>
<dbReference type="GO" id="GO:0016787">
    <property type="term" value="F:hydrolase activity"/>
    <property type="evidence" value="ECO:0007669"/>
    <property type="project" value="UniProtKB-UniRule"/>
</dbReference>
<evidence type="ECO:0000313" key="8">
    <source>
        <dbReference type="Proteomes" id="UP000051442"/>
    </source>
</evidence>